<dbReference type="GeneID" id="17281743"/>
<protein>
    <recommendedName>
        <fullName evidence="2">RAP domain-containing protein</fullName>
    </recommendedName>
</protein>
<reference evidence="3" key="2">
    <citation type="submission" date="2024-10" db="UniProtKB">
        <authorList>
            <consortium name="EnsemblProtists"/>
        </authorList>
    </citation>
    <scope>IDENTIFICATION</scope>
</reference>
<name>A0A0D3KL38_EMIH1</name>
<evidence type="ECO:0000259" key="2">
    <source>
        <dbReference type="PROSITE" id="PS51286"/>
    </source>
</evidence>
<dbReference type="InterPro" id="IPR013584">
    <property type="entry name" value="RAP"/>
</dbReference>
<dbReference type="Proteomes" id="UP000013827">
    <property type="component" value="Unassembled WGS sequence"/>
</dbReference>
<dbReference type="RefSeq" id="XP_005788902.1">
    <property type="nucleotide sequence ID" value="XM_005788845.1"/>
</dbReference>
<feature type="compositionally biased region" description="Basic and acidic residues" evidence="1">
    <location>
        <begin position="239"/>
        <end position="249"/>
    </location>
</feature>
<keyword evidence="4" id="KW-1185">Reference proteome</keyword>
<dbReference type="EnsemblProtists" id="EOD36473">
    <property type="protein sequence ID" value="EOD36473"/>
    <property type="gene ID" value="EMIHUDRAFT_110150"/>
</dbReference>
<dbReference type="PaxDb" id="2903-EOD36473"/>
<evidence type="ECO:0000313" key="4">
    <source>
        <dbReference type="Proteomes" id="UP000013827"/>
    </source>
</evidence>
<feature type="region of interest" description="Disordered" evidence="1">
    <location>
        <begin position="191"/>
        <end position="249"/>
    </location>
</feature>
<sequence>MCDRVEWNDKQLNQLHQWSLWRAETGCEWPPLPPQLERRSRAAFASAQVHPSRMQRHVCYALGSLGLPSQEEVRIPEGYSIDVATEWGGVRVGIEVDGPSHFRTDRRPTGSTVLKRRQLRHFGWTLLSVPYWEWEALRDEDRFIQRQMQCAYLAEALDEATGTRTTASGDGWVAIDCTSLLDEATAELEDLPSFQGVAPSGTATARLEPPELDPPPEPATAAPEPATAAPEEDAEEEEGGRGAAEEGEL</sequence>
<reference evidence="4" key="1">
    <citation type="journal article" date="2013" name="Nature">
        <title>Pan genome of the phytoplankton Emiliania underpins its global distribution.</title>
        <authorList>
            <person name="Read B.A."/>
            <person name="Kegel J."/>
            <person name="Klute M.J."/>
            <person name="Kuo A."/>
            <person name="Lefebvre S.C."/>
            <person name="Maumus F."/>
            <person name="Mayer C."/>
            <person name="Miller J."/>
            <person name="Monier A."/>
            <person name="Salamov A."/>
            <person name="Young J."/>
            <person name="Aguilar M."/>
            <person name="Claverie J.M."/>
            <person name="Frickenhaus S."/>
            <person name="Gonzalez K."/>
            <person name="Herman E.K."/>
            <person name="Lin Y.C."/>
            <person name="Napier J."/>
            <person name="Ogata H."/>
            <person name="Sarno A.F."/>
            <person name="Shmutz J."/>
            <person name="Schroeder D."/>
            <person name="de Vargas C."/>
            <person name="Verret F."/>
            <person name="von Dassow P."/>
            <person name="Valentin K."/>
            <person name="Van de Peer Y."/>
            <person name="Wheeler G."/>
            <person name="Dacks J.B."/>
            <person name="Delwiche C.F."/>
            <person name="Dyhrman S.T."/>
            <person name="Glockner G."/>
            <person name="John U."/>
            <person name="Richards T."/>
            <person name="Worden A.Z."/>
            <person name="Zhang X."/>
            <person name="Grigoriev I.V."/>
            <person name="Allen A.E."/>
            <person name="Bidle K."/>
            <person name="Borodovsky M."/>
            <person name="Bowler C."/>
            <person name="Brownlee C."/>
            <person name="Cock J.M."/>
            <person name="Elias M."/>
            <person name="Gladyshev V.N."/>
            <person name="Groth M."/>
            <person name="Guda C."/>
            <person name="Hadaegh A."/>
            <person name="Iglesias-Rodriguez M.D."/>
            <person name="Jenkins J."/>
            <person name="Jones B.M."/>
            <person name="Lawson T."/>
            <person name="Leese F."/>
            <person name="Lindquist E."/>
            <person name="Lobanov A."/>
            <person name="Lomsadze A."/>
            <person name="Malik S.B."/>
            <person name="Marsh M.E."/>
            <person name="Mackinder L."/>
            <person name="Mock T."/>
            <person name="Mueller-Roeber B."/>
            <person name="Pagarete A."/>
            <person name="Parker M."/>
            <person name="Probert I."/>
            <person name="Quesneville H."/>
            <person name="Raines C."/>
            <person name="Rensing S.A."/>
            <person name="Riano-Pachon D.M."/>
            <person name="Richier S."/>
            <person name="Rokitta S."/>
            <person name="Shiraiwa Y."/>
            <person name="Soanes D.M."/>
            <person name="van der Giezen M."/>
            <person name="Wahlund T.M."/>
            <person name="Williams B."/>
            <person name="Wilson W."/>
            <person name="Wolfe G."/>
            <person name="Wurch L.L."/>
        </authorList>
    </citation>
    <scope>NUCLEOTIDE SEQUENCE</scope>
</reference>
<dbReference type="HOGENOM" id="CLU_1117455_0_0_1"/>
<dbReference type="KEGG" id="ehx:EMIHUDRAFT_110150"/>
<proteinExistence type="predicted"/>
<feature type="domain" description="RAP" evidence="2">
    <location>
        <begin position="92"/>
        <end position="146"/>
    </location>
</feature>
<evidence type="ECO:0000256" key="1">
    <source>
        <dbReference type="SAM" id="MobiDB-lite"/>
    </source>
</evidence>
<dbReference type="Pfam" id="PF08373">
    <property type="entry name" value="RAP"/>
    <property type="match status" value="1"/>
</dbReference>
<evidence type="ECO:0000313" key="3">
    <source>
        <dbReference type="EnsemblProtists" id="EOD36473"/>
    </source>
</evidence>
<accession>A0A0D3KL38</accession>
<dbReference type="PROSITE" id="PS51286">
    <property type="entry name" value="RAP"/>
    <property type="match status" value="1"/>
</dbReference>
<organism evidence="3 4">
    <name type="scientific">Emiliania huxleyi (strain CCMP1516)</name>
    <dbReference type="NCBI Taxonomy" id="280463"/>
    <lineage>
        <taxon>Eukaryota</taxon>
        <taxon>Haptista</taxon>
        <taxon>Haptophyta</taxon>
        <taxon>Prymnesiophyceae</taxon>
        <taxon>Isochrysidales</taxon>
        <taxon>Noelaerhabdaceae</taxon>
        <taxon>Emiliania</taxon>
    </lineage>
</organism>
<dbReference type="AlphaFoldDB" id="A0A0D3KL38"/>
<feature type="compositionally biased region" description="Low complexity" evidence="1">
    <location>
        <begin position="219"/>
        <end position="229"/>
    </location>
</feature>
<dbReference type="SMART" id="SM00952">
    <property type="entry name" value="RAP"/>
    <property type="match status" value="1"/>
</dbReference>